<dbReference type="NCBIfam" id="TIGR00097">
    <property type="entry name" value="HMP-P_kinase"/>
    <property type="match status" value="1"/>
</dbReference>
<name>A0A1Q2CAS4_ANAHA</name>
<comment type="pathway">
    <text evidence="3">Cofactor biosynthesis; thiamine diphosphate biosynthesis; 4-amino-2-methyl-5-diphosphomethylpyrimidine from 5-amino-1-(5-phospho-D-ribosyl)imidazole: step 3/3.</text>
</comment>
<evidence type="ECO:0000256" key="7">
    <source>
        <dbReference type="ARBA" id="ARBA00019161"/>
    </source>
</evidence>
<dbReference type="GO" id="GO:0008972">
    <property type="term" value="F:phosphomethylpyrimidine kinase activity"/>
    <property type="evidence" value="ECO:0007669"/>
    <property type="project" value="UniProtKB-EC"/>
</dbReference>
<dbReference type="InterPro" id="IPR004399">
    <property type="entry name" value="HMP/HMP-P_kinase_dom"/>
</dbReference>
<keyword evidence="12" id="KW-0784">Thiamine biosynthesis</keyword>
<keyword evidence="9" id="KW-0547">Nucleotide-binding</keyword>
<organism evidence="17 18">
    <name type="scientific">Anaerostipes hadrus</name>
    <dbReference type="NCBI Taxonomy" id="649756"/>
    <lineage>
        <taxon>Bacteria</taxon>
        <taxon>Bacillati</taxon>
        <taxon>Bacillota</taxon>
        <taxon>Clostridia</taxon>
        <taxon>Lachnospirales</taxon>
        <taxon>Lachnospiraceae</taxon>
        <taxon>Anaerostipes</taxon>
    </lineage>
</organism>
<protein>
    <recommendedName>
        <fullName evidence="7">Hydroxymethylpyrimidine/phosphomethylpyrimidine kinase</fullName>
        <ecNumber evidence="5">2.7.1.49</ecNumber>
        <ecNumber evidence="6">2.7.4.7</ecNumber>
    </recommendedName>
    <alternativeName>
        <fullName evidence="14">Hydroxymethylpyrimidine kinase</fullName>
    </alternativeName>
    <alternativeName>
        <fullName evidence="15">Hydroxymethylpyrimidine phosphate kinase</fullName>
    </alternativeName>
</protein>
<evidence type="ECO:0000259" key="16">
    <source>
        <dbReference type="Pfam" id="PF08543"/>
    </source>
</evidence>
<feature type="domain" description="Pyridoxamine kinase/Phosphomethylpyrimidine kinase" evidence="16">
    <location>
        <begin position="11"/>
        <end position="254"/>
    </location>
</feature>
<dbReference type="Pfam" id="PF08543">
    <property type="entry name" value="Phos_pyr_kin"/>
    <property type="match status" value="1"/>
</dbReference>
<dbReference type="Gene3D" id="3.40.1190.20">
    <property type="match status" value="1"/>
</dbReference>
<dbReference type="RefSeq" id="WP_077327390.1">
    <property type="nucleotide sequence ID" value="NZ_CP012098.1"/>
</dbReference>
<evidence type="ECO:0000256" key="1">
    <source>
        <dbReference type="ARBA" id="ARBA00000151"/>
    </source>
</evidence>
<evidence type="ECO:0000256" key="10">
    <source>
        <dbReference type="ARBA" id="ARBA00022777"/>
    </source>
</evidence>
<dbReference type="GO" id="GO:0005524">
    <property type="term" value="F:ATP binding"/>
    <property type="evidence" value="ECO:0007669"/>
    <property type="project" value="UniProtKB-KW"/>
</dbReference>
<evidence type="ECO:0000256" key="9">
    <source>
        <dbReference type="ARBA" id="ARBA00022741"/>
    </source>
</evidence>
<dbReference type="InterPro" id="IPR029056">
    <property type="entry name" value="Ribokinase-like"/>
</dbReference>
<dbReference type="SUPFAM" id="SSF53613">
    <property type="entry name" value="Ribokinase-like"/>
    <property type="match status" value="1"/>
</dbReference>
<gene>
    <name evidence="17" type="ORF">DO83_14380</name>
</gene>
<evidence type="ECO:0000256" key="6">
    <source>
        <dbReference type="ARBA" id="ARBA00012963"/>
    </source>
</evidence>
<evidence type="ECO:0000256" key="5">
    <source>
        <dbReference type="ARBA" id="ARBA00012135"/>
    </source>
</evidence>
<dbReference type="EC" id="2.7.1.49" evidence="5"/>
<dbReference type="CDD" id="cd01169">
    <property type="entry name" value="HMPP_kinase"/>
    <property type="match status" value="1"/>
</dbReference>
<evidence type="ECO:0000256" key="4">
    <source>
        <dbReference type="ARBA" id="ARBA00009879"/>
    </source>
</evidence>
<keyword evidence="8" id="KW-0808">Transferase</keyword>
<evidence type="ECO:0000256" key="15">
    <source>
        <dbReference type="ARBA" id="ARBA00043176"/>
    </source>
</evidence>
<dbReference type="InterPro" id="IPR013749">
    <property type="entry name" value="PM/HMP-P_kinase-1"/>
</dbReference>
<evidence type="ECO:0000256" key="11">
    <source>
        <dbReference type="ARBA" id="ARBA00022840"/>
    </source>
</evidence>
<evidence type="ECO:0000256" key="13">
    <source>
        <dbReference type="ARBA" id="ARBA00037917"/>
    </source>
</evidence>
<dbReference type="Proteomes" id="UP000188159">
    <property type="component" value="Chromosome"/>
</dbReference>
<evidence type="ECO:0000256" key="12">
    <source>
        <dbReference type="ARBA" id="ARBA00022977"/>
    </source>
</evidence>
<dbReference type="PANTHER" id="PTHR20858:SF17">
    <property type="entry name" value="HYDROXYMETHYLPYRIMIDINE_PHOSPHOMETHYLPYRIMIDINE KINASE THI20-RELATED"/>
    <property type="match status" value="1"/>
</dbReference>
<reference evidence="17 18" key="1">
    <citation type="journal article" date="2016" name="Sci. Rep.">
        <title>Accelerated dysbiosis of gut microbiota during aggravation of DSS-induced colitis by a butyrate-producing bacterium.</title>
        <authorList>
            <person name="Zhang Q."/>
            <person name="Wu Y."/>
            <person name="Wang J."/>
            <person name="Wu G."/>
            <person name="Long W."/>
            <person name="Xue Z."/>
            <person name="Wang L."/>
            <person name="Zhang X."/>
            <person name="Pang X."/>
            <person name="Zhao Y."/>
            <person name="Zhao L."/>
            <person name="Zhang C."/>
        </authorList>
    </citation>
    <scope>NUCLEOTIDE SEQUENCE [LARGE SCALE GENOMIC DNA]</scope>
    <source>
        <strain evidence="17 18">BPB5</strain>
    </source>
</reference>
<evidence type="ECO:0000256" key="8">
    <source>
        <dbReference type="ARBA" id="ARBA00022679"/>
    </source>
</evidence>
<comment type="catalytic activity">
    <reaction evidence="2">
        <text>4-amino-2-methyl-5-(phosphooxymethyl)pyrimidine + ATP = 4-amino-2-methyl-5-(diphosphooxymethyl)pyrimidine + ADP</text>
        <dbReference type="Rhea" id="RHEA:19893"/>
        <dbReference type="ChEBI" id="CHEBI:30616"/>
        <dbReference type="ChEBI" id="CHEBI:57841"/>
        <dbReference type="ChEBI" id="CHEBI:58354"/>
        <dbReference type="ChEBI" id="CHEBI:456216"/>
        <dbReference type="EC" id="2.7.4.7"/>
    </reaction>
</comment>
<evidence type="ECO:0000256" key="14">
    <source>
        <dbReference type="ARBA" id="ARBA00042102"/>
    </source>
</evidence>
<evidence type="ECO:0000313" key="17">
    <source>
        <dbReference type="EMBL" id="AQP40649.1"/>
    </source>
</evidence>
<keyword evidence="11" id="KW-0067">ATP-binding</keyword>
<evidence type="ECO:0000256" key="3">
    <source>
        <dbReference type="ARBA" id="ARBA00004769"/>
    </source>
</evidence>
<dbReference type="EC" id="2.7.4.7" evidence="6"/>
<comment type="catalytic activity">
    <reaction evidence="1">
        <text>4-amino-5-hydroxymethyl-2-methylpyrimidine + ATP = 4-amino-2-methyl-5-(phosphooxymethyl)pyrimidine + ADP + H(+)</text>
        <dbReference type="Rhea" id="RHEA:23096"/>
        <dbReference type="ChEBI" id="CHEBI:15378"/>
        <dbReference type="ChEBI" id="CHEBI:16892"/>
        <dbReference type="ChEBI" id="CHEBI:30616"/>
        <dbReference type="ChEBI" id="CHEBI:58354"/>
        <dbReference type="ChEBI" id="CHEBI:456216"/>
        <dbReference type="EC" id="2.7.1.49"/>
    </reaction>
</comment>
<keyword evidence="10 17" id="KW-0418">Kinase</keyword>
<comment type="similarity">
    <text evidence="4">Belongs to the ThiD family.</text>
</comment>
<comment type="pathway">
    <text evidence="13">Cofactor biosynthesis; thiamine diphosphate biosynthesis; 4-amino-2-methyl-5-diphosphomethylpyrimidine from 5-amino-1-(5-phospho-D-ribosyl)imidazole: step 2/3.</text>
</comment>
<dbReference type="PANTHER" id="PTHR20858">
    <property type="entry name" value="PHOSPHOMETHYLPYRIMIDINE KINASE"/>
    <property type="match status" value="1"/>
</dbReference>
<dbReference type="FunFam" id="3.40.1190.20:FF:000003">
    <property type="entry name" value="Phosphomethylpyrimidine kinase ThiD"/>
    <property type="match status" value="1"/>
</dbReference>
<proteinExistence type="inferred from homology"/>
<evidence type="ECO:0000256" key="2">
    <source>
        <dbReference type="ARBA" id="ARBA00000565"/>
    </source>
</evidence>
<dbReference type="GO" id="GO:0009228">
    <property type="term" value="P:thiamine biosynthetic process"/>
    <property type="evidence" value="ECO:0007669"/>
    <property type="project" value="UniProtKB-KW"/>
</dbReference>
<dbReference type="GO" id="GO:0005829">
    <property type="term" value="C:cytosol"/>
    <property type="evidence" value="ECO:0007669"/>
    <property type="project" value="TreeGrafter"/>
</dbReference>
<dbReference type="AlphaFoldDB" id="A0A1Q2CAS4"/>
<dbReference type="EMBL" id="CP012098">
    <property type="protein sequence ID" value="AQP40649.1"/>
    <property type="molecule type" value="Genomic_DNA"/>
</dbReference>
<sequence>MRTALSIAGSDSSGGAGVQADLKTMTMNGVFAMSAITALTAQNTTGVTGILEADPEFLKKQIDAVFEDIRPDAVKIGMVSSSGLIKTIAERLQHYKAENIVVDPVMVATSGSRLLEEDAVDTLKKELLPIATVITPNIPEAEILCGMEIHIEEDMVAAAKAIYEDLGCAVLLKGGHNINDANDLLYTKEEVSWFKGKRINNPNTHGTGCTLSSAIAANLAKGFDLKISVQRAKDYISRALADMLDLGAGSGPMNHAFDLKDEWKEEA</sequence>
<accession>A0A1Q2CAS4</accession>
<evidence type="ECO:0000313" key="18">
    <source>
        <dbReference type="Proteomes" id="UP000188159"/>
    </source>
</evidence>
<dbReference type="GO" id="GO:0008902">
    <property type="term" value="F:hydroxymethylpyrimidine kinase activity"/>
    <property type="evidence" value="ECO:0007669"/>
    <property type="project" value="UniProtKB-EC"/>
</dbReference>